<keyword evidence="9" id="KW-0807">Transducer</keyword>
<dbReference type="GO" id="GO:0005886">
    <property type="term" value="C:plasma membrane"/>
    <property type="evidence" value="ECO:0007669"/>
    <property type="project" value="UniProtKB-SubCell"/>
</dbReference>
<dbReference type="InterPro" id="IPR050332">
    <property type="entry name" value="GPCR_2"/>
</dbReference>
<evidence type="ECO:0000256" key="10">
    <source>
        <dbReference type="SAM" id="Phobius"/>
    </source>
</evidence>
<dbReference type="GO" id="GO:0007188">
    <property type="term" value="P:adenylate cyclase-modulating G protein-coupled receptor signaling pathway"/>
    <property type="evidence" value="ECO:0007669"/>
    <property type="project" value="TreeGrafter"/>
</dbReference>
<protein>
    <recommendedName>
        <fullName evidence="15">G-protein coupled receptors family 2 profile 2 domain-containing protein</fullName>
    </recommendedName>
</protein>
<dbReference type="Gene3D" id="4.10.1240.10">
    <property type="entry name" value="GPCR, family 2, extracellular hormone receptor domain"/>
    <property type="match status" value="1"/>
</dbReference>
<dbReference type="Pfam" id="PF02793">
    <property type="entry name" value="HRM"/>
    <property type="match status" value="1"/>
</dbReference>
<evidence type="ECO:0000313" key="13">
    <source>
        <dbReference type="EMBL" id="CBY19297.1"/>
    </source>
</evidence>
<comment type="subcellular location">
    <subcellularLocation>
        <location evidence="1">Cell membrane</location>
        <topology evidence="1">Multi-pass membrane protein</topology>
    </subcellularLocation>
</comment>
<dbReference type="InterPro" id="IPR036445">
    <property type="entry name" value="GPCR_2_extracell_dom_sf"/>
</dbReference>
<dbReference type="InterPro" id="IPR017981">
    <property type="entry name" value="GPCR_2-like_7TM"/>
</dbReference>
<dbReference type="EMBL" id="FN653040">
    <property type="protein sequence ID" value="CBY19297.1"/>
    <property type="molecule type" value="Genomic_DNA"/>
</dbReference>
<dbReference type="Pfam" id="PF00002">
    <property type="entry name" value="7tm_2"/>
    <property type="match status" value="1"/>
</dbReference>
<evidence type="ECO:0000256" key="6">
    <source>
        <dbReference type="ARBA" id="ARBA00023040"/>
    </source>
</evidence>
<keyword evidence="5 10" id="KW-1133">Transmembrane helix</keyword>
<evidence type="ECO:0000256" key="4">
    <source>
        <dbReference type="ARBA" id="ARBA00022692"/>
    </source>
</evidence>
<dbReference type="PANTHER" id="PTHR45620:SF42">
    <property type="entry name" value="G-PROTEIN COUPLED RECEPTOR SEB-2"/>
    <property type="match status" value="1"/>
</dbReference>
<keyword evidence="14" id="KW-1185">Reference proteome</keyword>
<proteinExistence type="inferred from homology"/>
<organism evidence="13">
    <name type="scientific">Oikopleura dioica</name>
    <name type="common">Tunicate</name>
    <dbReference type="NCBI Taxonomy" id="34765"/>
    <lineage>
        <taxon>Eukaryota</taxon>
        <taxon>Metazoa</taxon>
        <taxon>Chordata</taxon>
        <taxon>Tunicata</taxon>
        <taxon>Appendicularia</taxon>
        <taxon>Copelata</taxon>
        <taxon>Oikopleuridae</taxon>
        <taxon>Oikopleura</taxon>
    </lineage>
</organism>
<keyword evidence="8" id="KW-0675">Receptor</keyword>
<gene>
    <name evidence="13" type="ORF">GSOID_T00008305001</name>
</gene>
<dbReference type="OrthoDB" id="16753at2759"/>
<keyword evidence="3" id="KW-1003">Cell membrane</keyword>
<feature type="transmembrane region" description="Helical" evidence="10">
    <location>
        <begin position="310"/>
        <end position="329"/>
    </location>
</feature>
<evidence type="ECO:0000259" key="12">
    <source>
        <dbReference type="PROSITE" id="PS50261"/>
    </source>
</evidence>
<reference evidence="13" key="1">
    <citation type="journal article" date="2010" name="Science">
        <title>Plasticity of animal genome architecture unmasked by rapid evolution of a pelagic tunicate.</title>
        <authorList>
            <person name="Denoeud F."/>
            <person name="Henriet S."/>
            <person name="Mungpakdee S."/>
            <person name="Aury J.M."/>
            <person name="Da Silva C."/>
            <person name="Brinkmann H."/>
            <person name="Mikhaleva J."/>
            <person name="Olsen L.C."/>
            <person name="Jubin C."/>
            <person name="Canestro C."/>
            <person name="Bouquet J.M."/>
            <person name="Danks G."/>
            <person name="Poulain J."/>
            <person name="Campsteijn C."/>
            <person name="Adamski M."/>
            <person name="Cross I."/>
            <person name="Yadetie F."/>
            <person name="Muffato M."/>
            <person name="Louis A."/>
            <person name="Butcher S."/>
            <person name="Tsagkogeorga G."/>
            <person name="Konrad A."/>
            <person name="Singh S."/>
            <person name="Jensen M.F."/>
            <person name="Cong E.H."/>
            <person name="Eikeseth-Otteraa H."/>
            <person name="Noel B."/>
            <person name="Anthouard V."/>
            <person name="Porcel B.M."/>
            <person name="Kachouri-Lafond R."/>
            <person name="Nishino A."/>
            <person name="Ugolini M."/>
            <person name="Chourrout P."/>
            <person name="Nishida H."/>
            <person name="Aasland R."/>
            <person name="Huzurbazar S."/>
            <person name="Westhof E."/>
            <person name="Delsuc F."/>
            <person name="Lehrach H."/>
            <person name="Reinhardt R."/>
            <person name="Weissenbach J."/>
            <person name="Roy S.W."/>
            <person name="Artiguenave F."/>
            <person name="Postlethwait J.H."/>
            <person name="Manak J.R."/>
            <person name="Thompson E.M."/>
            <person name="Jaillon O."/>
            <person name="Du Pasquier L."/>
            <person name="Boudinot P."/>
            <person name="Liberles D.A."/>
            <person name="Volff J.N."/>
            <person name="Philippe H."/>
            <person name="Lenhard B."/>
            <person name="Roest Crollius H."/>
            <person name="Wincker P."/>
            <person name="Chourrout D."/>
        </authorList>
    </citation>
    <scope>NUCLEOTIDE SEQUENCE [LARGE SCALE GENOMIC DNA]</scope>
</reference>
<dbReference type="PROSITE" id="PS50227">
    <property type="entry name" value="G_PROTEIN_RECEP_F2_3"/>
    <property type="match status" value="1"/>
</dbReference>
<evidence type="ECO:0000256" key="2">
    <source>
        <dbReference type="ARBA" id="ARBA00005314"/>
    </source>
</evidence>
<keyword evidence="7 10" id="KW-0472">Membrane</keyword>
<evidence type="ECO:0000256" key="9">
    <source>
        <dbReference type="ARBA" id="ARBA00023224"/>
    </source>
</evidence>
<evidence type="ECO:0000256" key="7">
    <source>
        <dbReference type="ARBA" id="ARBA00023136"/>
    </source>
</evidence>
<name>E4XDQ8_OIKDI</name>
<dbReference type="SUPFAM" id="SSF111418">
    <property type="entry name" value="Hormone receptor domain"/>
    <property type="match status" value="1"/>
</dbReference>
<dbReference type="PANTHER" id="PTHR45620">
    <property type="entry name" value="PDF RECEPTOR-LIKE PROTEIN-RELATED"/>
    <property type="match status" value="1"/>
</dbReference>
<keyword evidence="4 10" id="KW-0812">Transmembrane</keyword>
<feature type="transmembrane region" description="Helical" evidence="10">
    <location>
        <begin position="189"/>
        <end position="209"/>
    </location>
</feature>
<feature type="transmembrane region" description="Helical" evidence="10">
    <location>
        <begin position="150"/>
        <end position="177"/>
    </location>
</feature>
<dbReference type="InParanoid" id="E4XDQ8"/>
<dbReference type="PROSITE" id="PS50261">
    <property type="entry name" value="G_PROTEIN_RECEP_F2_4"/>
    <property type="match status" value="1"/>
</dbReference>
<evidence type="ECO:0008006" key="15">
    <source>
        <dbReference type="Google" id="ProtNLM"/>
    </source>
</evidence>
<feature type="transmembrane region" description="Helical" evidence="10">
    <location>
        <begin position="349"/>
        <end position="370"/>
    </location>
</feature>
<evidence type="ECO:0000313" key="14">
    <source>
        <dbReference type="Proteomes" id="UP000001307"/>
    </source>
</evidence>
<dbReference type="InterPro" id="IPR001879">
    <property type="entry name" value="GPCR_2_extracellular_dom"/>
</dbReference>
<sequence>MGSLIEIANDQMNRTVAKSLCIVLKQGINCLSSGLRLNPDTSCPTIFEFSHCWTETPYGERLETDCPVLSPFLQSYETTYRDCSPTGYFLNGTADSERPAGWHGIRETHDNYLTQNCSGYRELNDDEYDDYPDYSSDETYSLENLRLLTLILKLLLIFSCLSFICILLSLLLMSTFLRKCTRVYIHMNLLFAFMFRSFLFIWSQVTFIWKTPRMEDKYNYLPSLIDDLAPYEYHKFEQEDLSQMEEHYDNYCVAHMNNEKTFLFLCQLYPILQNYSVLACFGWLTCEGLYLVLLQKLPCILFKKCNPMHWFILLGWGFPGAVVGLWSYVMYTRPEGNLQCFSETQYDKIFNYVINSFVFTGLIIFIILIVDIIKKLRAPKHIAGSGNFTIR</sequence>
<keyword evidence="6" id="KW-0297">G-protein coupled receptor</keyword>
<feature type="domain" description="G-protein coupled receptors family 2 profile 2" evidence="12">
    <location>
        <begin position="148"/>
        <end position="391"/>
    </location>
</feature>
<evidence type="ECO:0000259" key="11">
    <source>
        <dbReference type="PROSITE" id="PS50227"/>
    </source>
</evidence>
<evidence type="ECO:0000256" key="5">
    <source>
        <dbReference type="ARBA" id="ARBA00022989"/>
    </source>
</evidence>
<dbReference type="AlphaFoldDB" id="E4XDQ8"/>
<dbReference type="InterPro" id="IPR000832">
    <property type="entry name" value="GPCR_2_secretin-like"/>
</dbReference>
<comment type="similarity">
    <text evidence="2">Belongs to the G-protein coupled receptor 2 family.</text>
</comment>
<dbReference type="PRINTS" id="PR00249">
    <property type="entry name" value="GPCRSECRETIN"/>
</dbReference>
<evidence type="ECO:0000256" key="3">
    <source>
        <dbReference type="ARBA" id="ARBA00022475"/>
    </source>
</evidence>
<accession>E4XDQ8</accession>
<dbReference type="Gene3D" id="1.20.1070.10">
    <property type="entry name" value="Rhodopsin 7-helix transmembrane proteins"/>
    <property type="match status" value="1"/>
</dbReference>
<dbReference type="GO" id="GO:0007166">
    <property type="term" value="P:cell surface receptor signaling pathway"/>
    <property type="evidence" value="ECO:0007669"/>
    <property type="project" value="InterPro"/>
</dbReference>
<feature type="transmembrane region" description="Helical" evidence="10">
    <location>
        <begin position="275"/>
        <end position="294"/>
    </location>
</feature>
<dbReference type="GO" id="GO:0008528">
    <property type="term" value="F:G protein-coupled peptide receptor activity"/>
    <property type="evidence" value="ECO:0007669"/>
    <property type="project" value="TreeGrafter"/>
</dbReference>
<evidence type="ECO:0000256" key="1">
    <source>
        <dbReference type="ARBA" id="ARBA00004651"/>
    </source>
</evidence>
<feature type="domain" description="G-protein coupled receptors family 2 profile 1" evidence="11">
    <location>
        <begin position="29"/>
        <end position="89"/>
    </location>
</feature>
<evidence type="ECO:0000256" key="8">
    <source>
        <dbReference type="ARBA" id="ARBA00023170"/>
    </source>
</evidence>
<dbReference type="Proteomes" id="UP000001307">
    <property type="component" value="Unassembled WGS sequence"/>
</dbReference>